<dbReference type="EMBL" id="AOID01000004">
    <property type="protein sequence ID" value="ELY71184.1"/>
    <property type="molecule type" value="Genomic_DNA"/>
</dbReference>
<dbReference type="InterPro" id="IPR036388">
    <property type="entry name" value="WH-like_DNA-bd_sf"/>
</dbReference>
<feature type="domain" description="DUF7344" evidence="2">
    <location>
        <begin position="141"/>
        <end position="218"/>
    </location>
</feature>
<organism evidence="3 4">
    <name type="scientific">Natrinema versiforme JCM 10478</name>
    <dbReference type="NCBI Taxonomy" id="1227496"/>
    <lineage>
        <taxon>Archaea</taxon>
        <taxon>Methanobacteriati</taxon>
        <taxon>Methanobacteriota</taxon>
        <taxon>Stenosarchaea group</taxon>
        <taxon>Halobacteria</taxon>
        <taxon>Halobacteriales</taxon>
        <taxon>Natrialbaceae</taxon>
        <taxon>Natrinema</taxon>
    </lineage>
</organism>
<protein>
    <recommendedName>
        <fullName evidence="2">DUF7344 domain-containing protein</fullName>
    </recommendedName>
</protein>
<dbReference type="OrthoDB" id="247722at2157"/>
<gene>
    <name evidence="3" type="ORF">C489_00796</name>
</gene>
<dbReference type="InterPro" id="IPR055768">
    <property type="entry name" value="DUF7344"/>
</dbReference>
<dbReference type="Gene3D" id="1.10.10.10">
    <property type="entry name" value="Winged helix-like DNA-binding domain superfamily/Winged helix DNA-binding domain"/>
    <property type="match status" value="1"/>
</dbReference>
<keyword evidence="4" id="KW-1185">Reference proteome</keyword>
<name>L9YAT1_9EURY</name>
<dbReference type="PATRIC" id="fig|1227496.3.peg.164"/>
<feature type="region of interest" description="Disordered" evidence="1">
    <location>
        <begin position="256"/>
        <end position="282"/>
    </location>
</feature>
<evidence type="ECO:0000313" key="3">
    <source>
        <dbReference type="EMBL" id="ELY71184.1"/>
    </source>
</evidence>
<proteinExistence type="predicted"/>
<comment type="caution">
    <text evidence="3">The sequence shown here is derived from an EMBL/GenBank/DDBJ whole genome shotgun (WGS) entry which is preliminary data.</text>
</comment>
<dbReference type="AlphaFoldDB" id="L9YAT1"/>
<sequence length="448" mass="47380">MSSHPDTEMATALDVLAEPKRRYVLAALLDREGTSAGDATSVSASDPMSIAALATEVATIEYNCPIVTDDQCEEVHVSLVHNHVPRLIDSGVLCHPTSDDATRVALADHPLFALDWVQPLLADPTGETVPVDESTLNRTLTALRNPRSRAVCAALARRRGSVAVADLAAAVVAREGGDGTQLVDVTEAECRTVATALAHEHLPALSEAGLVAYDDLANGVELATDAPQWQVDWLADGPLGEAADLVRDAGDRQADTAETGTAIGESGTASTTPKMAGNGDGTDIRTDTCWTLQGRANVLDRGREIVDGADEELFVMVPTGEMIRPACLERWLAAADRGVDVYVASRSPRVRDTVRSAVPTATVCEPQFDWLTFPMEGERHGCVVFADRESAMLVTIDESGPGGEPRVGAITGDGRANALVSVVCDRLGPRLDRLTPIGDDRDGTPLPL</sequence>
<dbReference type="Proteomes" id="UP000011632">
    <property type="component" value="Unassembled WGS sequence"/>
</dbReference>
<dbReference type="Pfam" id="PF24035">
    <property type="entry name" value="DUF7344"/>
    <property type="match status" value="2"/>
</dbReference>
<reference evidence="3 4" key="1">
    <citation type="journal article" date="2014" name="PLoS Genet.">
        <title>Phylogenetically driven sequencing of extremely halophilic archaea reveals strategies for static and dynamic osmo-response.</title>
        <authorList>
            <person name="Becker E.A."/>
            <person name="Seitzer P.M."/>
            <person name="Tritt A."/>
            <person name="Larsen D."/>
            <person name="Krusor M."/>
            <person name="Yao A.I."/>
            <person name="Wu D."/>
            <person name="Madern D."/>
            <person name="Eisen J.A."/>
            <person name="Darling A.E."/>
            <person name="Facciotti M.T."/>
        </authorList>
    </citation>
    <scope>NUCLEOTIDE SEQUENCE [LARGE SCALE GENOMIC DNA]</scope>
    <source>
        <strain evidence="3 4">JCM 10478</strain>
    </source>
</reference>
<feature type="domain" description="DUF7344" evidence="2">
    <location>
        <begin position="14"/>
        <end position="93"/>
    </location>
</feature>
<evidence type="ECO:0000256" key="1">
    <source>
        <dbReference type="SAM" id="MobiDB-lite"/>
    </source>
</evidence>
<evidence type="ECO:0000313" key="4">
    <source>
        <dbReference type="Proteomes" id="UP000011632"/>
    </source>
</evidence>
<dbReference type="RefSeq" id="WP_006429181.1">
    <property type="nucleotide sequence ID" value="NZ_AOID01000004.1"/>
</dbReference>
<evidence type="ECO:0000259" key="2">
    <source>
        <dbReference type="Pfam" id="PF24035"/>
    </source>
</evidence>
<accession>L9YAT1</accession>
<dbReference type="STRING" id="1227496.C489_00796"/>